<evidence type="ECO:0000256" key="1">
    <source>
        <dbReference type="ARBA" id="ARBA00022729"/>
    </source>
</evidence>
<dbReference type="InterPro" id="IPR055356">
    <property type="entry name" value="ZP-N"/>
</dbReference>
<dbReference type="PANTHER" id="PTHR14002:SF43">
    <property type="entry name" value="DELTA-LIKE PROTEIN"/>
    <property type="match status" value="1"/>
</dbReference>
<accession>A0ABN7RJU2</accession>
<dbReference type="Gene3D" id="2.10.70.10">
    <property type="entry name" value="Complement Module, domain 1"/>
    <property type="match status" value="1"/>
</dbReference>
<evidence type="ECO:0000313" key="7">
    <source>
        <dbReference type="EMBL" id="CAG5077437.1"/>
    </source>
</evidence>
<gene>
    <name evidence="7" type="ORF">OKIOD_LOCUS273</name>
</gene>
<feature type="transmembrane region" description="Helical" evidence="4">
    <location>
        <begin position="589"/>
        <end position="609"/>
    </location>
</feature>
<evidence type="ECO:0000259" key="5">
    <source>
        <dbReference type="PROSITE" id="PS50923"/>
    </source>
</evidence>
<dbReference type="InterPro" id="IPR001507">
    <property type="entry name" value="ZP_dom"/>
</dbReference>
<comment type="caution">
    <text evidence="3">Lacks conserved residue(s) required for the propagation of feature annotation.</text>
</comment>
<keyword evidence="3" id="KW-0768">Sushi</keyword>
<evidence type="ECO:0000256" key="4">
    <source>
        <dbReference type="SAM" id="Phobius"/>
    </source>
</evidence>
<dbReference type="Gene3D" id="2.60.40.4100">
    <property type="entry name" value="Zona pellucida, ZP-C domain"/>
    <property type="match status" value="1"/>
</dbReference>
<evidence type="ECO:0000256" key="3">
    <source>
        <dbReference type="PROSITE-ProRule" id="PRU00302"/>
    </source>
</evidence>
<evidence type="ECO:0000259" key="6">
    <source>
        <dbReference type="PROSITE" id="PS51034"/>
    </source>
</evidence>
<evidence type="ECO:0000256" key="2">
    <source>
        <dbReference type="ARBA" id="ARBA00023157"/>
    </source>
</evidence>
<dbReference type="PROSITE" id="PS50923">
    <property type="entry name" value="SUSHI"/>
    <property type="match status" value="1"/>
</dbReference>
<organism evidence="7 8">
    <name type="scientific">Oikopleura dioica</name>
    <name type="common">Tunicate</name>
    <dbReference type="NCBI Taxonomy" id="34765"/>
    <lineage>
        <taxon>Eukaryota</taxon>
        <taxon>Metazoa</taxon>
        <taxon>Chordata</taxon>
        <taxon>Tunicata</taxon>
        <taxon>Appendicularia</taxon>
        <taxon>Copelata</taxon>
        <taxon>Oikopleuridae</taxon>
        <taxon>Oikopleura</taxon>
    </lineage>
</organism>
<keyword evidence="4" id="KW-0812">Transmembrane</keyword>
<keyword evidence="4" id="KW-1133">Transmembrane helix</keyword>
<protein>
    <submittedName>
        <fullName evidence="7">Oidioi.mRNA.OKI2018_I69.PAR.g8715.t1.cds</fullName>
    </submittedName>
</protein>
<evidence type="ECO:0000313" key="8">
    <source>
        <dbReference type="Proteomes" id="UP001158576"/>
    </source>
</evidence>
<keyword evidence="1" id="KW-0732">Signal</keyword>
<dbReference type="InterPro" id="IPR000436">
    <property type="entry name" value="Sushi_SCR_CCP_dom"/>
</dbReference>
<dbReference type="PANTHER" id="PTHR14002">
    <property type="entry name" value="ENDOGLIN/TGF-BETA RECEPTOR TYPE III"/>
    <property type="match status" value="1"/>
</dbReference>
<name>A0ABN7RJU2_OIKDI</name>
<dbReference type="PROSITE" id="PS51034">
    <property type="entry name" value="ZP_2"/>
    <property type="match status" value="1"/>
</dbReference>
<dbReference type="Proteomes" id="UP001158576">
    <property type="component" value="Chromosome PAR"/>
</dbReference>
<keyword evidence="8" id="KW-1185">Reference proteome</keyword>
<sequence length="642" mass="70976">MRFPGYIAFIGAARAEDSCPPPPSVSYASFDYVTGSSTASYSCQAGFCFENERTRTIDSNCQGGEWSSVPSCKPCNACVLPQVDANQNINWNVDDWTASISCVEDGAVLEPGTDITEMKISCIEGGKWARDVPVCSRPSKVTCGDDHIEVVVDKSLFRAKGWDASTSNVFLAGPGSNLMSINDVDNSCFATEDADGNYRVRIEAPFMGQCGTQAAIEDQDYIFSNKIKWRVENDFTVKDAEVLDFTCNYRGVFMAGLPQLVKLAINTKTYSDPSTEEDFTVSMSVYDRANYTGLVDNIPLLHRGKRYFVDLHLHNREIGTPFLKYCYGSKNYVSESELREKYKTETSSSGLRSMVVNGCPASGTLVRLEESPTTYQSRYSFMFPKIGIQGRVDLQFVYLHCEIEIKPLGFAPKCDDTLFEQVLRRNFASINGAGNGGPGPFSQKFGPRFSQGSSSGSDLITGRSFGNEAKSKQDAIWDINCQIPLFKAAPQCKAREAARQRSRRSAETIAAADMAVGFGPIVFPEDEETEVDEEVVVEEVLKSSKLFVEESLRVEDIIAEQAAELDSSVKDQIEQIELLREQRQTRKCLIIGGMAFGCVLLFFLSLMITSRVSCFSKSKKSKSGSDILATQIQKELNRPSKI</sequence>
<dbReference type="InterPro" id="IPR035976">
    <property type="entry name" value="Sushi/SCR/CCP_sf"/>
</dbReference>
<dbReference type="EMBL" id="OU015568">
    <property type="protein sequence ID" value="CAG5077437.1"/>
    <property type="molecule type" value="Genomic_DNA"/>
</dbReference>
<feature type="domain" description="Sushi" evidence="5">
    <location>
        <begin position="17"/>
        <end position="74"/>
    </location>
</feature>
<reference evidence="7 8" key="1">
    <citation type="submission" date="2021-04" db="EMBL/GenBank/DDBJ databases">
        <authorList>
            <person name="Bliznina A."/>
        </authorList>
    </citation>
    <scope>NUCLEOTIDE SEQUENCE [LARGE SCALE GENOMIC DNA]</scope>
</reference>
<dbReference type="InterPro" id="IPR042235">
    <property type="entry name" value="ZP-C_dom"/>
</dbReference>
<dbReference type="Gene3D" id="2.60.40.3210">
    <property type="entry name" value="Zona pellucida, ZP-N domain"/>
    <property type="match status" value="1"/>
</dbReference>
<dbReference type="SUPFAM" id="SSF57535">
    <property type="entry name" value="Complement control module/SCR domain"/>
    <property type="match status" value="1"/>
</dbReference>
<proteinExistence type="predicted"/>
<dbReference type="Pfam" id="PF23344">
    <property type="entry name" value="ZP-N"/>
    <property type="match status" value="1"/>
</dbReference>
<dbReference type="SMART" id="SM00241">
    <property type="entry name" value="ZP"/>
    <property type="match status" value="1"/>
</dbReference>
<feature type="domain" description="ZP" evidence="6">
    <location>
        <begin position="142"/>
        <end position="421"/>
    </location>
</feature>
<keyword evidence="2" id="KW-1015">Disulfide bond</keyword>
<keyword evidence="4" id="KW-0472">Membrane</keyword>